<keyword evidence="2" id="KW-1133">Transmembrane helix</keyword>
<sequence length="332" mass="33780">MLWVFVLTGLTVRPADARRRVPMAETGPAAAPSLARAAQSDRGDGGTLTITKSPGRMARRETASRFSVCGYQDGDPERPRTAEPGFDCRVDTQNGLWGFCPTTVIAAADCGFAGSCLDEHECSDGCGRFGYGNFQMVTCSDGAPLCSTAVLTVDKGQTYSYIACGHDASVVHYQISPTAGGGRGETATATSDTGPPVAASTSTDEASTSSPPTAPSSSVPSVSATAPVASVSLTISTSPKSRPPVGAIVGGVLGGLAILCATALLGLYLLRKGRAGQPSAAAEPAGEDRLGPTSQVVAGKAQDDRLAGGWGPRELPADDSFVKRDVPVELAG</sequence>
<evidence type="ECO:0000256" key="1">
    <source>
        <dbReference type="SAM" id="MobiDB-lite"/>
    </source>
</evidence>
<comment type="caution">
    <text evidence="4">The sequence shown here is derived from an EMBL/GenBank/DDBJ whole genome shotgun (WGS) entry which is preliminary data.</text>
</comment>
<keyword evidence="2" id="KW-0812">Transmembrane</keyword>
<feature type="chain" id="PRO_5046741367" evidence="3">
    <location>
        <begin position="18"/>
        <end position="332"/>
    </location>
</feature>
<evidence type="ECO:0000313" key="5">
    <source>
        <dbReference type="Proteomes" id="UP001586593"/>
    </source>
</evidence>
<keyword evidence="2" id="KW-0472">Membrane</keyword>
<feature type="compositionally biased region" description="Low complexity" evidence="1">
    <location>
        <begin position="29"/>
        <end position="38"/>
    </location>
</feature>
<feature type="signal peptide" evidence="3">
    <location>
        <begin position="1"/>
        <end position="17"/>
    </location>
</feature>
<accession>A0ABR3W1M9</accession>
<dbReference type="EMBL" id="JAZHXJ010000809">
    <property type="protein sequence ID" value="KAL1850971.1"/>
    <property type="molecule type" value="Genomic_DNA"/>
</dbReference>
<name>A0ABR3W1M9_9PEZI</name>
<proteinExistence type="predicted"/>
<dbReference type="Proteomes" id="UP001586593">
    <property type="component" value="Unassembled WGS sequence"/>
</dbReference>
<evidence type="ECO:0000313" key="4">
    <source>
        <dbReference type="EMBL" id="KAL1850971.1"/>
    </source>
</evidence>
<feature type="transmembrane region" description="Helical" evidence="2">
    <location>
        <begin position="245"/>
        <end position="270"/>
    </location>
</feature>
<keyword evidence="5" id="KW-1185">Reference proteome</keyword>
<evidence type="ECO:0000256" key="2">
    <source>
        <dbReference type="SAM" id="Phobius"/>
    </source>
</evidence>
<protein>
    <submittedName>
        <fullName evidence="4">Uncharacterized protein</fullName>
    </submittedName>
</protein>
<organism evidence="4 5">
    <name type="scientific">Phialemonium thermophilum</name>
    <dbReference type="NCBI Taxonomy" id="223376"/>
    <lineage>
        <taxon>Eukaryota</taxon>
        <taxon>Fungi</taxon>
        <taxon>Dikarya</taxon>
        <taxon>Ascomycota</taxon>
        <taxon>Pezizomycotina</taxon>
        <taxon>Sordariomycetes</taxon>
        <taxon>Sordariomycetidae</taxon>
        <taxon>Cephalothecales</taxon>
        <taxon>Cephalothecaceae</taxon>
        <taxon>Phialemonium</taxon>
    </lineage>
</organism>
<gene>
    <name evidence="4" type="ORF">VTK73DRAFT_9589</name>
</gene>
<reference evidence="4 5" key="1">
    <citation type="journal article" date="2024" name="Commun. Biol.">
        <title>Comparative genomic analysis of thermophilic fungi reveals convergent evolutionary adaptations and gene losses.</title>
        <authorList>
            <person name="Steindorff A.S."/>
            <person name="Aguilar-Pontes M.V."/>
            <person name="Robinson A.J."/>
            <person name="Andreopoulos B."/>
            <person name="LaButti K."/>
            <person name="Kuo A."/>
            <person name="Mondo S."/>
            <person name="Riley R."/>
            <person name="Otillar R."/>
            <person name="Haridas S."/>
            <person name="Lipzen A."/>
            <person name="Grimwood J."/>
            <person name="Schmutz J."/>
            <person name="Clum A."/>
            <person name="Reid I.D."/>
            <person name="Moisan M.C."/>
            <person name="Butler G."/>
            <person name="Nguyen T.T.M."/>
            <person name="Dewar K."/>
            <person name="Conant G."/>
            <person name="Drula E."/>
            <person name="Henrissat B."/>
            <person name="Hansel C."/>
            <person name="Singer S."/>
            <person name="Hutchinson M.I."/>
            <person name="de Vries R.P."/>
            <person name="Natvig D.O."/>
            <person name="Powell A.J."/>
            <person name="Tsang A."/>
            <person name="Grigoriev I.V."/>
        </authorList>
    </citation>
    <scope>NUCLEOTIDE SEQUENCE [LARGE SCALE GENOMIC DNA]</scope>
    <source>
        <strain evidence="4 5">ATCC 24622</strain>
    </source>
</reference>
<feature type="region of interest" description="Disordered" evidence="1">
    <location>
        <begin position="24"/>
        <end position="56"/>
    </location>
</feature>
<keyword evidence="3" id="KW-0732">Signal</keyword>
<evidence type="ECO:0000256" key="3">
    <source>
        <dbReference type="SAM" id="SignalP"/>
    </source>
</evidence>
<feature type="compositionally biased region" description="Low complexity" evidence="1">
    <location>
        <begin position="197"/>
        <end position="222"/>
    </location>
</feature>
<feature type="region of interest" description="Disordered" evidence="1">
    <location>
        <begin position="181"/>
        <end position="222"/>
    </location>
</feature>